<dbReference type="PANTHER" id="PTHR36840">
    <property type="entry name" value="BLL5714 PROTEIN"/>
    <property type="match status" value="1"/>
</dbReference>
<evidence type="ECO:0000256" key="2">
    <source>
        <dbReference type="SAM" id="Phobius"/>
    </source>
</evidence>
<keyword evidence="2" id="KW-1133">Transmembrane helix</keyword>
<evidence type="ECO:0000256" key="1">
    <source>
        <dbReference type="SAM" id="MobiDB-lite"/>
    </source>
</evidence>
<dbReference type="Proteomes" id="UP000325008">
    <property type="component" value="Unassembled WGS sequence"/>
</dbReference>
<protein>
    <recommendedName>
        <fullName evidence="5">Low temperature requirement A</fullName>
    </recommendedName>
</protein>
<keyword evidence="2" id="KW-0472">Membrane</keyword>
<sequence length="609" mass="66771">MPTEHRGSVASTGSAAPTGSLAAAEHAHQAHHLKYGNVVAAGFYPDDSDDEDEGEEQEGAQAQEADAATSDTLSLAPSTSSGTSNGKLPRDAKARKWRSMERREAHSRAMHEQRRYLFRRPRALQYFRGNVLVRSNEERSSHRLELFFDLVFVGLIATLAEEAVHEHNGDAIVRYILTYTAAWMVWNYMREIFNAFFVDDLPQRVLVLAVMACLVVYGNNAPSAEELLEESGARATAIGSYLVAVGLIFGLMMFYSFYICQYRIQIRSQATIWILLVGLWIGSIFVSVRACIALVAVALVLEYSSLMFFYSPLFKRLAKLRYSSAVAIEHEIDRFTDFVTLVHGEFLYSVLSGHPAGTGVHSGVARVVLTTVVAFVLHGIYCTGAGSKRITHPIRRSMSYAIPFFGLHLPLVSAITLCGDATAELVKENEVAQGIRWIYSATYAIGMVSTALLVMLEKELDAPGELFFSKPVRIAPRFVAAIVVLLLPLADQHHINSTALLGISAALGGAAWLWQELGSLDGPNAPWYQQSSSFAGVPEGAQLHEHCTRTWTGFPALVEPGAWNLDSRRQRGRTTTFVQESNPADISPSAEAIAAPPDHEADSPKLATP</sequence>
<name>A0A5C3FEL1_PSEA2</name>
<feature type="compositionally biased region" description="Low complexity" evidence="1">
    <location>
        <begin position="59"/>
        <end position="72"/>
    </location>
</feature>
<organism evidence="3 4">
    <name type="scientific">Pseudozyma antarctica</name>
    <name type="common">Yeast</name>
    <name type="synonym">Candida antarctica</name>
    <dbReference type="NCBI Taxonomy" id="84753"/>
    <lineage>
        <taxon>Eukaryota</taxon>
        <taxon>Fungi</taxon>
        <taxon>Dikarya</taxon>
        <taxon>Basidiomycota</taxon>
        <taxon>Ustilaginomycotina</taxon>
        <taxon>Ustilaginomycetes</taxon>
        <taxon>Ustilaginales</taxon>
        <taxon>Ustilaginaceae</taxon>
        <taxon>Moesziomyces</taxon>
    </lineage>
</organism>
<dbReference type="AlphaFoldDB" id="A0A5C3FEL1"/>
<feature type="transmembrane region" description="Helical" evidence="2">
    <location>
        <begin position="272"/>
        <end position="301"/>
    </location>
</feature>
<gene>
    <name evidence="3" type="ORF">PSANT_00517</name>
</gene>
<feature type="compositionally biased region" description="Polar residues" evidence="1">
    <location>
        <begin position="573"/>
        <end position="582"/>
    </location>
</feature>
<feature type="compositionally biased region" description="Acidic residues" evidence="1">
    <location>
        <begin position="46"/>
        <end position="58"/>
    </location>
</feature>
<dbReference type="EMBL" id="OOIQ01000001">
    <property type="protein sequence ID" value="SPO42833.1"/>
    <property type="molecule type" value="Genomic_DNA"/>
</dbReference>
<evidence type="ECO:0000313" key="4">
    <source>
        <dbReference type="Proteomes" id="UP000325008"/>
    </source>
</evidence>
<feature type="transmembrane region" description="Helical" evidence="2">
    <location>
        <begin position="364"/>
        <end position="386"/>
    </location>
</feature>
<feature type="compositionally biased region" description="Basic and acidic residues" evidence="1">
    <location>
        <begin position="88"/>
        <end position="108"/>
    </location>
</feature>
<evidence type="ECO:0000313" key="3">
    <source>
        <dbReference type="EMBL" id="SPO42833.1"/>
    </source>
</evidence>
<feature type="region of interest" description="Disordered" evidence="1">
    <location>
        <begin position="41"/>
        <end position="108"/>
    </location>
</feature>
<evidence type="ECO:0008006" key="5">
    <source>
        <dbReference type="Google" id="ProtNLM"/>
    </source>
</evidence>
<feature type="region of interest" description="Disordered" evidence="1">
    <location>
        <begin position="1"/>
        <end position="27"/>
    </location>
</feature>
<feature type="transmembrane region" description="Helical" evidence="2">
    <location>
        <begin position="238"/>
        <end position="260"/>
    </location>
</feature>
<feature type="compositionally biased region" description="Low complexity" evidence="1">
    <location>
        <begin position="583"/>
        <end position="596"/>
    </location>
</feature>
<dbReference type="OrthoDB" id="191995at2759"/>
<keyword evidence="2" id="KW-0812">Transmembrane</keyword>
<feature type="region of interest" description="Disordered" evidence="1">
    <location>
        <begin position="569"/>
        <end position="609"/>
    </location>
</feature>
<keyword evidence="4" id="KW-1185">Reference proteome</keyword>
<feature type="compositionally biased region" description="Polar residues" evidence="1">
    <location>
        <begin position="73"/>
        <end position="86"/>
    </location>
</feature>
<dbReference type="Pfam" id="PF06772">
    <property type="entry name" value="LtrA"/>
    <property type="match status" value="1"/>
</dbReference>
<reference evidence="3" key="1">
    <citation type="submission" date="2018-03" db="EMBL/GenBank/DDBJ databases">
        <authorList>
            <person name="Guldener U."/>
        </authorList>
    </citation>
    <scope>NUCLEOTIDE SEQUENCE [LARGE SCALE GENOMIC DNA]</scope>
    <source>
        <strain evidence="3">ATCC34888</strain>
    </source>
</reference>
<feature type="transmembrane region" description="Helical" evidence="2">
    <location>
        <begin position="398"/>
        <end position="417"/>
    </location>
</feature>
<dbReference type="RefSeq" id="XP_014659591.1">
    <property type="nucleotide sequence ID" value="XM_014804105.1"/>
</dbReference>
<feature type="transmembrane region" description="Helical" evidence="2">
    <location>
        <begin position="437"/>
        <end position="454"/>
    </location>
</feature>
<dbReference type="PANTHER" id="PTHR36840:SF1">
    <property type="entry name" value="BLL5714 PROTEIN"/>
    <property type="match status" value="1"/>
</dbReference>
<proteinExistence type="predicted"/>
<dbReference type="InterPro" id="IPR010640">
    <property type="entry name" value="Low_temperature_requirement_A"/>
</dbReference>
<accession>A0A5C3FEL1</accession>
<comment type="caution">
    <text evidence="3">The sequence shown here is derived from an EMBL/GenBank/DDBJ whole genome shotgun (WGS) entry which is preliminary data.</text>
</comment>